<evidence type="ECO:0000256" key="7">
    <source>
        <dbReference type="SAM" id="Coils"/>
    </source>
</evidence>
<dbReference type="OrthoDB" id="2120021at2759"/>
<keyword evidence="15" id="KW-1185">Reference proteome</keyword>
<dbReference type="Pfam" id="PF14783">
    <property type="entry name" value="BBS2_Mid"/>
    <property type="match status" value="1"/>
</dbReference>
<dbReference type="Gene3D" id="2.130.10.10">
    <property type="entry name" value="YVTN repeat-like/Quinoprotein amine dehydrogenase"/>
    <property type="match status" value="1"/>
</dbReference>
<feature type="domain" description="BBS2 GAE" evidence="9">
    <location>
        <begin position="424"/>
        <end position="509"/>
    </location>
</feature>
<dbReference type="Pfam" id="PF14781">
    <property type="entry name" value="BBS2_N"/>
    <property type="match status" value="1"/>
</dbReference>
<feature type="coiled-coil region" evidence="7">
    <location>
        <begin position="366"/>
        <end position="393"/>
    </location>
</feature>
<dbReference type="GO" id="GO:0031514">
    <property type="term" value="C:motile cilium"/>
    <property type="evidence" value="ECO:0007669"/>
    <property type="project" value="TreeGrafter"/>
</dbReference>
<organism evidence="14 15">
    <name type="scientific">Phytophthora lilii</name>
    <dbReference type="NCBI Taxonomy" id="2077276"/>
    <lineage>
        <taxon>Eukaryota</taxon>
        <taxon>Sar</taxon>
        <taxon>Stramenopiles</taxon>
        <taxon>Oomycota</taxon>
        <taxon>Peronosporomycetes</taxon>
        <taxon>Peronosporales</taxon>
        <taxon>Peronosporaceae</taxon>
        <taxon>Phytophthora</taxon>
    </lineage>
</organism>
<dbReference type="InterPro" id="IPR015943">
    <property type="entry name" value="WD40/YVTN_repeat-like_dom_sf"/>
</dbReference>
<dbReference type="GO" id="GO:1905515">
    <property type="term" value="P:non-motile cilium assembly"/>
    <property type="evidence" value="ECO:0007669"/>
    <property type="project" value="InterPro"/>
</dbReference>
<evidence type="ECO:0000259" key="11">
    <source>
        <dbReference type="Pfam" id="PF23350"/>
    </source>
</evidence>
<evidence type="ECO:0000259" key="12">
    <source>
        <dbReference type="Pfam" id="PF23351"/>
    </source>
</evidence>
<proteinExistence type="predicted"/>
<dbReference type="PIRSF" id="PIRSF013684">
    <property type="entry name" value="BBS2"/>
    <property type="match status" value="1"/>
</dbReference>
<comment type="subcellular location">
    <subcellularLocation>
        <location evidence="1">Cell projection</location>
        <location evidence="1">Cilium</location>
    </subcellularLocation>
    <subcellularLocation>
        <location evidence="2">Cytoplasm</location>
        <location evidence="2">Cytoskeleton</location>
    </subcellularLocation>
</comment>
<dbReference type="InterPro" id="IPR055381">
    <property type="entry name" value="BBS2_CtH_dom"/>
</dbReference>
<evidence type="ECO:0000256" key="2">
    <source>
        <dbReference type="ARBA" id="ARBA00004245"/>
    </source>
</evidence>
<feature type="domain" description="BBS2 platform" evidence="11">
    <location>
        <begin position="522"/>
        <end position="604"/>
    </location>
</feature>
<feature type="domain" description="Ciliary BBSome complex subunit 2 middle region" evidence="10">
    <location>
        <begin position="193"/>
        <end position="300"/>
    </location>
</feature>
<dbReference type="PANTHER" id="PTHR32465:SF0">
    <property type="entry name" value="BARDET-BIEDL SYNDROME 2 PROTEIN"/>
    <property type="match status" value="1"/>
</dbReference>
<dbReference type="EMBL" id="BSXW01000081">
    <property type="protein sequence ID" value="GMF11600.1"/>
    <property type="molecule type" value="Genomic_DNA"/>
</dbReference>
<accession>A0A9W6TFG5</accession>
<evidence type="ECO:0000259" key="10">
    <source>
        <dbReference type="Pfam" id="PF14783"/>
    </source>
</evidence>
<feature type="domain" description="Ciliary BBSome complex subunit 2 N-terminal" evidence="8">
    <location>
        <begin position="45"/>
        <end position="147"/>
    </location>
</feature>
<dbReference type="GO" id="GO:0016020">
    <property type="term" value="C:membrane"/>
    <property type="evidence" value="ECO:0007669"/>
    <property type="project" value="TreeGrafter"/>
</dbReference>
<dbReference type="GO" id="GO:0034464">
    <property type="term" value="C:BBSome"/>
    <property type="evidence" value="ECO:0007669"/>
    <property type="project" value="InterPro"/>
</dbReference>
<evidence type="ECO:0000259" key="13">
    <source>
        <dbReference type="Pfam" id="PF23353"/>
    </source>
</evidence>
<dbReference type="Pfam" id="PF23353">
    <property type="entry name" value="BBS2_hp"/>
    <property type="match status" value="1"/>
</dbReference>
<keyword evidence="4" id="KW-0969">Cilium</keyword>
<reference evidence="14" key="1">
    <citation type="submission" date="2023-04" db="EMBL/GenBank/DDBJ databases">
        <title>Phytophthora lilii NBRC 32176.</title>
        <authorList>
            <person name="Ichikawa N."/>
            <person name="Sato H."/>
            <person name="Tonouchi N."/>
        </authorList>
    </citation>
    <scope>NUCLEOTIDE SEQUENCE</scope>
    <source>
        <strain evidence="14">NBRC 32176</strain>
    </source>
</reference>
<protein>
    <submittedName>
        <fullName evidence="14">Unnamed protein product</fullName>
    </submittedName>
</protein>
<dbReference type="PANTHER" id="PTHR32465">
    <property type="entry name" value="BARDET-BIEDL SYNDROME 2 PROTEIN"/>
    <property type="match status" value="1"/>
</dbReference>
<evidence type="ECO:0000313" key="15">
    <source>
        <dbReference type="Proteomes" id="UP001165083"/>
    </source>
</evidence>
<dbReference type="Proteomes" id="UP001165083">
    <property type="component" value="Unassembled WGS sequence"/>
</dbReference>
<gene>
    <name evidence="14" type="ORF">Plil01_000228700</name>
</gene>
<feature type="domain" description="BBS2 hairpin" evidence="13">
    <location>
        <begin position="616"/>
        <end position="713"/>
    </location>
</feature>
<evidence type="ECO:0000256" key="6">
    <source>
        <dbReference type="ARBA" id="ARBA00023273"/>
    </source>
</evidence>
<dbReference type="GO" id="GO:0036064">
    <property type="term" value="C:ciliary basal body"/>
    <property type="evidence" value="ECO:0007669"/>
    <property type="project" value="TreeGrafter"/>
</dbReference>
<evidence type="ECO:0000259" key="9">
    <source>
        <dbReference type="Pfam" id="PF14782"/>
    </source>
</evidence>
<dbReference type="InterPro" id="IPR036322">
    <property type="entry name" value="WD40_repeat_dom_sf"/>
</dbReference>
<evidence type="ECO:0000256" key="1">
    <source>
        <dbReference type="ARBA" id="ARBA00004138"/>
    </source>
</evidence>
<dbReference type="InterPro" id="IPR029333">
    <property type="entry name" value="BBS2_GAE_dom"/>
</dbReference>
<evidence type="ECO:0000256" key="3">
    <source>
        <dbReference type="ARBA" id="ARBA00022490"/>
    </source>
</evidence>
<dbReference type="InterPro" id="IPR016616">
    <property type="entry name" value="Bardet-Biedl_syndrome_2_prot"/>
</dbReference>
<keyword evidence="3" id="KW-0963">Cytoplasm</keyword>
<evidence type="ECO:0000313" key="14">
    <source>
        <dbReference type="EMBL" id="GMF11600.1"/>
    </source>
</evidence>
<feature type="domain" description="BBS2 C-terminal helix bundle" evidence="12">
    <location>
        <begin position="718"/>
        <end position="744"/>
    </location>
</feature>
<dbReference type="Pfam" id="PF14782">
    <property type="entry name" value="BBS2_GAE"/>
    <property type="match status" value="1"/>
</dbReference>
<comment type="caution">
    <text evidence="14">The sequence shown here is derived from an EMBL/GenBank/DDBJ whole genome shotgun (WGS) entry which is preliminary data.</text>
</comment>
<dbReference type="InterPro" id="IPR029429">
    <property type="entry name" value="BBS2_Mid"/>
</dbReference>
<keyword evidence="7" id="KW-0175">Coiled coil</keyword>
<dbReference type="Pfam" id="PF23351">
    <property type="entry name" value="BBS2_CtH"/>
    <property type="match status" value="1"/>
</dbReference>
<name>A0A9W6TFG5_9STRA</name>
<sequence>MPNDPTSMMFRGDPFPKRGAARLLAMLPAFQVHLHQPILERVAQVGKFDGRHPALACGTTAGKVFIHSPNENTFRDNSESDDSEQNSVRFLKINRKVTALAAGKFEAADQGDTLVVGTQSSLLAYDVEKNSDIFYKDVPDGVSAMLFAPAPRAASSVNSPSQMVVVGGNCSLQGFGRDGGELFWTVTGDNVRALTVNDVTGHGRDELVAGSDDFEIRAFQNEEVVFECTETSRVLALTPIKKQVFGYALQNGTVGVYKGKHRAWRVKSKNVPTAIHSFDIDGDGEKEIVMGWSNGKFDSRKLTNGEVVHKEVLPSPVAALVTADYRMDGKEEIICCSADGEIRGYFTATGDFPAPGSSNTAVSDKASQEEKEVAKLSKHRAALQLEIKALEANQAGGNGAAAGKGLRIRADTNIKVRSLASKTATNFELEVSTENDAVIKMVVVFESEAGIFEGESLVVRPATMSPTVRIPLNLNKHAAARLDLKVLVGSRGHHTSFHVFESTFKLPKFAAFHHITGETPGPQTTPEGSVRFNTPVKPQQMYSWIDNAFVLAEAIPENSQAHLMFRSLRDNSRLNISVTPQETVFRTDNMELAAELVQHLCAFLEWRELESVADFPRQMEDFRNLLVRVDESNAIRLKLTGEMADDSNQVKNLIIRVEDSRILNDMPRMRRFYSELFSLNNQLLGEYTKRSTNHQALLDALKEVNSMIQLAARLRFGNAKSTVIAACRKAIKNNNIHALFYIVKTGKEEHQ</sequence>
<dbReference type="InterPro" id="IPR029430">
    <property type="entry name" value="BBS2_N"/>
</dbReference>
<evidence type="ECO:0000259" key="8">
    <source>
        <dbReference type="Pfam" id="PF14781"/>
    </source>
</evidence>
<evidence type="ECO:0000256" key="4">
    <source>
        <dbReference type="ARBA" id="ARBA00023069"/>
    </source>
</evidence>
<keyword evidence="6" id="KW-0966">Cell projection</keyword>
<dbReference type="AlphaFoldDB" id="A0A9W6TFG5"/>
<dbReference type="InterPro" id="IPR055380">
    <property type="entry name" value="BBS2_hp_dom"/>
</dbReference>
<keyword evidence="5" id="KW-0206">Cytoskeleton</keyword>
<dbReference type="SUPFAM" id="SSF50978">
    <property type="entry name" value="WD40 repeat-like"/>
    <property type="match status" value="1"/>
</dbReference>
<dbReference type="InterPro" id="IPR055379">
    <property type="entry name" value="BBS2_pf_dom"/>
</dbReference>
<evidence type="ECO:0000256" key="5">
    <source>
        <dbReference type="ARBA" id="ARBA00023212"/>
    </source>
</evidence>
<dbReference type="Pfam" id="PF23350">
    <property type="entry name" value="BBS2_pf"/>
    <property type="match status" value="1"/>
</dbReference>